<comment type="caution">
    <text evidence="1">The sequence shown here is derived from an EMBL/GenBank/DDBJ whole genome shotgun (WGS) entry which is preliminary data.</text>
</comment>
<name>A0A645F8R3_9ZZZZ</name>
<reference evidence="1" key="1">
    <citation type="submission" date="2019-08" db="EMBL/GenBank/DDBJ databases">
        <authorList>
            <person name="Kucharzyk K."/>
            <person name="Murdoch R.W."/>
            <person name="Higgins S."/>
            <person name="Loffler F."/>
        </authorList>
    </citation>
    <scope>NUCLEOTIDE SEQUENCE</scope>
</reference>
<gene>
    <name evidence="1" type="ORF">SDC9_158035</name>
</gene>
<protein>
    <submittedName>
        <fullName evidence="1">Uncharacterized protein</fullName>
    </submittedName>
</protein>
<proteinExistence type="predicted"/>
<dbReference type="AlphaFoldDB" id="A0A645F8R3"/>
<organism evidence="1">
    <name type="scientific">bioreactor metagenome</name>
    <dbReference type="NCBI Taxonomy" id="1076179"/>
    <lineage>
        <taxon>unclassified sequences</taxon>
        <taxon>metagenomes</taxon>
        <taxon>ecological metagenomes</taxon>
    </lineage>
</organism>
<dbReference type="EMBL" id="VSSQ01056907">
    <property type="protein sequence ID" value="MPN10738.1"/>
    <property type="molecule type" value="Genomic_DNA"/>
</dbReference>
<accession>A0A645F8R3</accession>
<evidence type="ECO:0000313" key="1">
    <source>
        <dbReference type="EMBL" id="MPN10738.1"/>
    </source>
</evidence>
<sequence length="153" mass="16937">MYEAFFHASTLEHGYCTLKFALTEDEEGNVKWRIFSGTLPRATATPELEIHQWEDIQWGICVGAGFSSALGVPLNNNLTYDFSNVNPSGGTESAGQTLTAFAHASPYPSFILLADYFTKFQYADTDNVNYDNFRATIVLVSGGDESEKSLQKE</sequence>